<evidence type="ECO:0000313" key="2">
    <source>
        <dbReference type="EMBL" id="CAD9079951.1"/>
    </source>
</evidence>
<reference evidence="2" key="1">
    <citation type="submission" date="2021-01" db="EMBL/GenBank/DDBJ databases">
        <authorList>
            <person name="Corre E."/>
            <person name="Pelletier E."/>
            <person name="Niang G."/>
            <person name="Scheremetjew M."/>
            <person name="Finn R."/>
            <person name="Kale V."/>
            <person name="Holt S."/>
            <person name="Cochrane G."/>
            <person name="Meng A."/>
            <person name="Brown T."/>
            <person name="Cohen L."/>
        </authorList>
    </citation>
    <scope>NUCLEOTIDE SEQUENCE</scope>
    <source>
        <strain evidence="2">WS</strain>
    </source>
</reference>
<name>A0A7S1PG88_9EUKA</name>
<feature type="region of interest" description="Disordered" evidence="1">
    <location>
        <begin position="1"/>
        <end position="54"/>
    </location>
</feature>
<feature type="compositionally biased region" description="Low complexity" evidence="1">
    <location>
        <begin position="777"/>
        <end position="791"/>
    </location>
</feature>
<feature type="compositionally biased region" description="Polar residues" evidence="1">
    <location>
        <begin position="763"/>
        <end position="772"/>
    </location>
</feature>
<gene>
    <name evidence="2" type="ORF">PCOS0759_LOCUS3191</name>
</gene>
<feature type="region of interest" description="Disordered" evidence="1">
    <location>
        <begin position="759"/>
        <end position="791"/>
    </location>
</feature>
<feature type="compositionally biased region" description="Polar residues" evidence="1">
    <location>
        <begin position="239"/>
        <end position="258"/>
    </location>
</feature>
<dbReference type="EMBL" id="HBGD01003889">
    <property type="protein sequence ID" value="CAD9079951.1"/>
    <property type="molecule type" value="Transcribed_RNA"/>
</dbReference>
<feature type="compositionally biased region" description="Basic and acidic residues" evidence="1">
    <location>
        <begin position="169"/>
        <end position="180"/>
    </location>
</feature>
<feature type="compositionally biased region" description="Basic and acidic residues" evidence="1">
    <location>
        <begin position="153"/>
        <end position="162"/>
    </location>
</feature>
<feature type="region of interest" description="Disordered" evidence="1">
    <location>
        <begin position="118"/>
        <end position="266"/>
    </location>
</feature>
<feature type="region of interest" description="Disordered" evidence="1">
    <location>
        <begin position="284"/>
        <end position="309"/>
    </location>
</feature>
<dbReference type="AlphaFoldDB" id="A0A7S1PG88"/>
<sequence>MNGTTGIESPLTVNPLAPHHNNEHSIITTPETTTNTQRVAYPAESSSPPQTQSFSHLQCDESTHLMTHFQNNDTDGHHEPSFREEGSKGICLVEAHMACHTHRAHSAITPNIDQAASTLKSSSEIAHSAPVPASPPSIVSPETQNDSLNCENAIHDVPDIPRNESSVHGTERGETLEHLHQPNSNDSPLRNEHDTQPDAPKSNLVDENGDHNTEKRKNHHRVTFVHVESESTESSSGSLTRNFSPSNSTHNSEATQRSLPHLTNGFTRQRSISVKVDARVFKSLNQSSPDWPPTNMPSRGSPGRKRSYTRKLSPNRGLQHLYSLAQTEARQLLNGSVGGAPSPDLNKIAERNKNMLEGIHIFLTDDDLPTDMDDSLDFETEADGMHFKSSRVHQATPRNTTRTEKPSSKDNLRTELNSLFKVFDEKQERFRKKSWKRQKQSLLSIPSSANLSQISSSSDVDNGTCCAGPNKAQCTRILSRLTELSSVLRKFRLKEVSESHIPISGSNMAATPLDSQFLPNALISSVASTLRELDHYLARDFFEDFQKRASSESEQCAFLTDVLRKLISFISLVGKIFTLQSWIVHIVTGILRLDRQLTYTIQKKQMSRGSTTIHRVREMPVDSKVPPPQLVVEKVLSDSVLPSPDLSAQQDKLQVYSLPQQSTSNYDIKPNYSSSHSGANQPSTATKSFLLYKDFIVFTFRHTQWAGEEGFRAYFEALLNFMTIFIWQEADDRPYQVFTPPMSTSSQVTQYNQYLVYGHHQSDTNPPTSNGGESDDLTSPQSSTSSCSGETFSNPEFNHTHLFHHKDSHSCKAFGKAGYYHNTLSDAGRFIDQSPRRMMKILKCKCARNHAMNDCAEYGIRFCYKQVQNIQRIIGEYMWRKEGRTVCRLGLLLMCSCFLYNQPFSRRSHMKISKLQNENMVWTLMKFYTDDFELIYYSLLLINFFIEEDVYSCTTKLKTRITENVKSNIVFFVDNVLMKIPAHSMTESSIVQNIQHEAFKFLLYLCNKNAHCKQFILTLPNRDNVQLRVETMIHRNRSLGHKRNVALEVSSVEFWTMIHKPVICSHEDLWEEDMPERKDKCLACTVS</sequence>
<feature type="compositionally biased region" description="Basic and acidic residues" evidence="1">
    <location>
        <begin position="401"/>
        <end position="411"/>
    </location>
</feature>
<organism evidence="2">
    <name type="scientific">Percolomonas cosmopolitus</name>
    <dbReference type="NCBI Taxonomy" id="63605"/>
    <lineage>
        <taxon>Eukaryota</taxon>
        <taxon>Discoba</taxon>
        <taxon>Heterolobosea</taxon>
        <taxon>Tetramitia</taxon>
        <taxon>Eutetramitia</taxon>
        <taxon>Percolomonadidae</taxon>
        <taxon>Percolomonas</taxon>
    </lineage>
</organism>
<proteinExistence type="predicted"/>
<accession>A0A7S1PG88</accession>
<feature type="region of interest" description="Disordered" evidence="1">
    <location>
        <begin position="382"/>
        <end position="411"/>
    </location>
</feature>
<protein>
    <submittedName>
        <fullName evidence="2">Uncharacterized protein</fullName>
    </submittedName>
</protein>
<feature type="compositionally biased region" description="Low complexity" evidence="1">
    <location>
        <begin position="128"/>
        <end position="141"/>
    </location>
</feature>
<feature type="compositionally biased region" description="Polar residues" evidence="1">
    <location>
        <begin position="44"/>
        <end position="54"/>
    </location>
</feature>
<evidence type="ECO:0000256" key="1">
    <source>
        <dbReference type="SAM" id="MobiDB-lite"/>
    </source>
</evidence>